<organism evidence="2 3">
    <name type="scientific">Synaphobranchus kaupii</name>
    <name type="common">Kaup's arrowtooth eel</name>
    <dbReference type="NCBI Taxonomy" id="118154"/>
    <lineage>
        <taxon>Eukaryota</taxon>
        <taxon>Metazoa</taxon>
        <taxon>Chordata</taxon>
        <taxon>Craniata</taxon>
        <taxon>Vertebrata</taxon>
        <taxon>Euteleostomi</taxon>
        <taxon>Actinopterygii</taxon>
        <taxon>Neopterygii</taxon>
        <taxon>Teleostei</taxon>
        <taxon>Anguilliformes</taxon>
        <taxon>Synaphobranchidae</taxon>
        <taxon>Synaphobranchus</taxon>
    </lineage>
</organism>
<dbReference type="EMBL" id="JAINUF010000002">
    <property type="protein sequence ID" value="KAJ8375697.1"/>
    <property type="molecule type" value="Genomic_DNA"/>
</dbReference>
<evidence type="ECO:0000256" key="1">
    <source>
        <dbReference type="SAM" id="MobiDB-lite"/>
    </source>
</evidence>
<evidence type="ECO:0000313" key="2">
    <source>
        <dbReference type="EMBL" id="KAJ8375697.1"/>
    </source>
</evidence>
<dbReference type="PANTHER" id="PTHR47510:SF3">
    <property type="entry name" value="ENDO_EXONUCLEASE_PHOSPHATASE DOMAIN-CONTAINING PROTEIN"/>
    <property type="match status" value="1"/>
</dbReference>
<dbReference type="Proteomes" id="UP001152622">
    <property type="component" value="Chromosome 2"/>
</dbReference>
<accession>A0A9Q1G586</accession>
<feature type="region of interest" description="Disordered" evidence="1">
    <location>
        <begin position="148"/>
        <end position="176"/>
    </location>
</feature>
<evidence type="ECO:0008006" key="4">
    <source>
        <dbReference type="Google" id="ProtNLM"/>
    </source>
</evidence>
<name>A0A9Q1G586_SYNKA</name>
<gene>
    <name evidence="2" type="ORF">SKAU_G00062770</name>
</gene>
<dbReference type="AlphaFoldDB" id="A0A9Q1G586"/>
<sequence>MNSEGKRLLKARDTAFKSGDTSAYSVARGIRSAKLSYKLRIEEDFNSNSNPWRMWQGIQSITDYKRKNNTQHAPVNNTANLAGELNNFFARFDKDNNQPPVSFKLLGDPQTLVLHTHEVQRALRRINTQKAVGPDGLKVVHNHKKWKGPVMERIRQDQSQSAGQDEESRRGKVSANTKYTSTHIIDEMVEIIGPILDDHLVAELSKSPVWGLMVDETTDISVTKQLGLVVRQILMNEYGDAEMRTLAEQFRRLRESDLVS</sequence>
<protein>
    <recommendedName>
        <fullName evidence="4">DUF4371 domain-containing protein</fullName>
    </recommendedName>
</protein>
<comment type="caution">
    <text evidence="2">The sequence shown here is derived from an EMBL/GenBank/DDBJ whole genome shotgun (WGS) entry which is preliminary data.</text>
</comment>
<evidence type="ECO:0000313" key="3">
    <source>
        <dbReference type="Proteomes" id="UP001152622"/>
    </source>
</evidence>
<keyword evidence="3" id="KW-1185">Reference proteome</keyword>
<dbReference type="PANTHER" id="PTHR47510">
    <property type="entry name" value="REVERSE TRANSCRIPTASE DOMAIN-CONTAINING PROTEIN"/>
    <property type="match status" value="1"/>
</dbReference>
<reference evidence="2" key="1">
    <citation type="journal article" date="2023" name="Science">
        <title>Genome structures resolve the early diversification of teleost fishes.</title>
        <authorList>
            <person name="Parey E."/>
            <person name="Louis A."/>
            <person name="Montfort J."/>
            <person name="Bouchez O."/>
            <person name="Roques C."/>
            <person name="Iampietro C."/>
            <person name="Lluch J."/>
            <person name="Castinel A."/>
            <person name="Donnadieu C."/>
            <person name="Desvignes T."/>
            <person name="Floi Bucao C."/>
            <person name="Jouanno E."/>
            <person name="Wen M."/>
            <person name="Mejri S."/>
            <person name="Dirks R."/>
            <person name="Jansen H."/>
            <person name="Henkel C."/>
            <person name="Chen W.J."/>
            <person name="Zahm M."/>
            <person name="Cabau C."/>
            <person name="Klopp C."/>
            <person name="Thompson A.W."/>
            <person name="Robinson-Rechavi M."/>
            <person name="Braasch I."/>
            <person name="Lecointre G."/>
            <person name="Bobe J."/>
            <person name="Postlethwait J.H."/>
            <person name="Berthelot C."/>
            <person name="Roest Crollius H."/>
            <person name="Guiguen Y."/>
        </authorList>
    </citation>
    <scope>NUCLEOTIDE SEQUENCE</scope>
    <source>
        <strain evidence="2">WJC10195</strain>
    </source>
</reference>
<dbReference type="OrthoDB" id="10000786at2759"/>
<proteinExistence type="predicted"/>